<dbReference type="GO" id="GO:0004252">
    <property type="term" value="F:serine-type endopeptidase activity"/>
    <property type="evidence" value="ECO:0007669"/>
    <property type="project" value="InterPro"/>
</dbReference>
<dbReference type="NCBIfam" id="NF033740">
    <property type="entry name" value="MarP_fam_protase"/>
    <property type="match status" value="1"/>
</dbReference>
<name>A0A917ESS7_9MICC</name>
<feature type="transmembrane region" description="Helical" evidence="5">
    <location>
        <begin position="98"/>
        <end position="127"/>
    </location>
</feature>
<dbReference type="InterPro" id="IPR043504">
    <property type="entry name" value="Peptidase_S1_PA_chymotrypsin"/>
</dbReference>
<reference evidence="6" key="1">
    <citation type="journal article" date="2014" name="Int. J. Syst. Evol. Microbiol.">
        <title>Complete genome sequence of Corynebacterium casei LMG S-19264T (=DSM 44701T), isolated from a smear-ripened cheese.</title>
        <authorList>
            <consortium name="US DOE Joint Genome Institute (JGI-PGF)"/>
            <person name="Walter F."/>
            <person name="Albersmeier A."/>
            <person name="Kalinowski J."/>
            <person name="Ruckert C."/>
        </authorList>
    </citation>
    <scope>NUCLEOTIDE SEQUENCE</scope>
    <source>
        <strain evidence="6">CGMCC 1.15388</strain>
    </source>
</reference>
<dbReference type="InterPro" id="IPR003825">
    <property type="entry name" value="Colicin-V_CvpA"/>
</dbReference>
<organism evidence="6 7">
    <name type="scientific">Nesterenkonia cremea</name>
    <dbReference type="NCBI Taxonomy" id="1882340"/>
    <lineage>
        <taxon>Bacteria</taxon>
        <taxon>Bacillati</taxon>
        <taxon>Actinomycetota</taxon>
        <taxon>Actinomycetes</taxon>
        <taxon>Micrococcales</taxon>
        <taxon>Micrococcaceae</taxon>
        <taxon>Nesterenkonia</taxon>
    </lineage>
</organism>
<evidence type="ECO:0000256" key="3">
    <source>
        <dbReference type="ARBA" id="ARBA00022989"/>
    </source>
</evidence>
<dbReference type="AlphaFoldDB" id="A0A917ESS7"/>
<evidence type="ECO:0000313" key="7">
    <source>
        <dbReference type="Proteomes" id="UP000633136"/>
    </source>
</evidence>
<dbReference type="GO" id="GO:0006508">
    <property type="term" value="P:proteolysis"/>
    <property type="evidence" value="ECO:0007669"/>
    <property type="project" value="UniProtKB-KW"/>
</dbReference>
<dbReference type="PANTHER" id="PTHR43019:SF23">
    <property type="entry name" value="PROTEASE DO-LIKE 5, CHLOROPLASTIC"/>
    <property type="match status" value="1"/>
</dbReference>
<feature type="transmembrane region" description="Helical" evidence="5">
    <location>
        <begin position="58"/>
        <end position="78"/>
    </location>
</feature>
<dbReference type="GO" id="GO:0009403">
    <property type="term" value="P:toxin biosynthetic process"/>
    <property type="evidence" value="ECO:0007669"/>
    <property type="project" value="InterPro"/>
</dbReference>
<accession>A0A917ESS7</accession>
<keyword evidence="2 5" id="KW-0812">Transmembrane</keyword>
<evidence type="ECO:0000256" key="1">
    <source>
        <dbReference type="ARBA" id="ARBA00004141"/>
    </source>
</evidence>
<proteinExistence type="predicted"/>
<dbReference type="PANTHER" id="PTHR43019">
    <property type="entry name" value="SERINE ENDOPROTEASE DEGS"/>
    <property type="match status" value="1"/>
</dbReference>
<evidence type="ECO:0000256" key="5">
    <source>
        <dbReference type="SAM" id="Phobius"/>
    </source>
</evidence>
<dbReference type="SUPFAM" id="SSF50494">
    <property type="entry name" value="Trypsin-like serine proteases"/>
    <property type="match status" value="1"/>
</dbReference>
<dbReference type="GO" id="GO:0016020">
    <property type="term" value="C:membrane"/>
    <property type="evidence" value="ECO:0007669"/>
    <property type="project" value="UniProtKB-SubCell"/>
</dbReference>
<reference evidence="6" key="2">
    <citation type="submission" date="2020-09" db="EMBL/GenBank/DDBJ databases">
        <authorList>
            <person name="Sun Q."/>
            <person name="Zhou Y."/>
        </authorList>
    </citation>
    <scope>NUCLEOTIDE SEQUENCE</scope>
    <source>
        <strain evidence="6">CGMCC 1.15388</strain>
    </source>
</reference>
<dbReference type="InterPro" id="IPR047680">
    <property type="entry name" value="MarP-like"/>
</dbReference>
<dbReference type="EMBL" id="BMIS01000012">
    <property type="protein sequence ID" value="GGE75375.1"/>
    <property type="molecule type" value="Genomic_DNA"/>
</dbReference>
<gene>
    <name evidence="6" type="ORF">GCM10011401_23340</name>
</gene>
<keyword evidence="6" id="KW-0645">Protease</keyword>
<dbReference type="Pfam" id="PF13365">
    <property type="entry name" value="Trypsin_2"/>
    <property type="match status" value="1"/>
</dbReference>
<dbReference type="RefSeq" id="WP_188685928.1">
    <property type="nucleotide sequence ID" value="NZ_BMIS01000012.1"/>
</dbReference>
<sequence length="392" mass="40331">MGITLLDVILVLVLIGFLAVGLRKGLWITVGGAAGFLVGAVAAFFAMPLVAEWVSDPVWRVVAVLAAAIVLVVAGHALGTTAGAEIQRLFRSPTLHTLGSLVGGLANLVVAVFVIAALSFSVSAMGFPTVNQHMKQSAVLQGINSLVPERTEAWFAQLRTAVMESDIPELAQPLVPESAELPDDVDLTEAAEHTAGAVGRISGVAEHCGQSQTGTGFAITPTRVVTNAHVIAGVSEPSVEMATGEVVTGRTVYFNPANDLAVLAVDPLDVPEVEIGEPADSGASGFVMGYPAGGPFVAGPAIVQARDVSQVNDIYGGSPSEVEIYQLNADVRQGNSGGPLVDEEGRLLGVVFARAVEGSAVGFALTAEEAGEVLTNPEGFTETVSTGRCVDR</sequence>
<dbReference type="Pfam" id="PF02674">
    <property type="entry name" value="Colicin_V"/>
    <property type="match status" value="1"/>
</dbReference>
<evidence type="ECO:0000256" key="4">
    <source>
        <dbReference type="ARBA" id="ARBA00023136"/>
    </source>
</evidence>
<evidence type="ECO:0000256" key="2">
    <source>
        <dbReference type="ARBA" id="ARBA00022692"/>
    </source>
</evidence>
<feature type="transmembrane region" description="Helical" evidence="5">
    <location>
        <begin position="5"/>
        <end position="22"/>
    </location>
</feature>
<evidence type="ECO:0000313" key="6">
    <source>
        <dbReference type="EMBL" id="GGE75375.1"/>
    </source>
</evidence>
<dbReference type="InterPro" id="IPR001940">
    <property type="entry name" value="Peptidase_S1C"/>
</dbReference>
<comment type="caution">
    <text evidence="6">The sequence shown here is derived from an EMBL/GenBank/DDBJ whole genome shotgun (WGS) entry which is preliminary data.</text>
</comment>
<dbReference type="Proteomes" id="UP000633136">
    <property type="component" value="Unassembled WGS sequence"/>
</dbReference>
<keyword evidence="6" id="KW-0378">Hydrolase</keyword>
<keyword evidence="4 5" id="KW-0472">Membrane</keyword>
<keyword evidence="7" id="KW-1185">Reference proteome</keyword>
<feature type="transmembrane region" description="Helical" evidence="5">
    <location>
        <begin position="28"/>
        <end position="51"/>
    </location>
</feature>
<dbReference type="PRINTS" id="PR00834">
    <property type="entry name" value="PROTEASES2C"/>
</dbReference>
<comment type="subcellular location">
    <subcellularLocation>
        <location evidence="1">Membrane</location>
        <topology evidence="1">Multi-pass membrane protein</topology>
    </subcellularLocation>
</comment>
<protein>
    <submittedName>
        <fullName evidence="6">Serine protease</fullName>
    </submittedName>
</protein>
<dbReference type="Gene3D" id="2.40.10.10">
    <property type="entry name" value="Trypsin-like serine proteases"/>
    <property type="match status" value="2"/>
</dbReference>
<keyword evidence="3 5" id="KW-1133">Transmembrane helix</keyword>
<dbReference type="InterPro" id="IPR009003">
    <property type="entry name" value="Peptidase_S1_PA"/>
</dbReference>